<protein>
    <submittedName>
        <fullName evidence="2">Uncharacterized protein</fullName>
    </submittedName>
</protein>
<dbReference type="KEGG" id="apre:CNX65_03925"/>
<sequence length="86" mass="8718">MSPSARTRFPTGTLRFPAPGTCGGCTSSRTPESDSATRFIGIGTQSTPPEVPGTCTGPHHSLGSTSALPGPVLANQQLTPPPTRAT</sequence>
<reference evidence="2" key="1">
    <citation type="submission" date="2017-09" db="EMBL/GenBank/DDBJ databases">
        <title>Complete Genome Sequence of ansamitocin-producing Bacterium Actinosynnema pretiosum X47.</title>
        <authorList>
            <person name="Cao G."/>
            <person name="Zong G."/>
            <person name="Zhong C."/>
            <person name="Fu J."/>
        </authorList>
    </citation>
    <scope>NUCLEOTIDE SEQUENCE [LARGE SCALE GENOMIC DNA]</scope>
    <source>
        <strain evidence="2">X47</strain>
    </source>
</reference>
<evidence type="ECO:0000256" key="1">
    <source>
        <dbReference type="SAM" id="MobiDB-lite"/>
    </source>
</evidence>
<organism evidence="2 3">
    <name type="scientific">Actinosynnema pretiosum</name>
    <dbReference type="NCBI Taxonomy" id="42197"/>
    <lineage>
        <taxon>Bacteria</taxon>
        <taxon>Bacillati</taxon>
        <taxon>Actinomycetota</taxon>
        <taxon>Actinomycetes</taxon>
        <taxon>Pseudonocardiales</taxon>
        <taxon>Pseudonocardiaceae</taxon>
        <taxon>Actinosynnema</taxon>
    </lineage>
</organism>
<keyword evidence="3" id="KW-1185">Reference proteome</keyword>
<evidence type="ECO:0000313" key="2">
    <source>
        <dbReference type="EMBL" id="ATE52537.1"/>
    </source>
</evidence>
<gene>
    <name evidence="2" type="ORF">CNX65_03925</name>
</gene>
<accession>A0A290Z0K9</accession>
<evidence type="ECO:0000313" key="3">
    <source>
        <dbReference type="Proteomes" id="UP000218505"/>
    </source>
</evidence>
<feature type="region of interest" description="Disordered" evidence="1">
    <location>
        <begin position="1"/>
        <end position="86"/>
    </location>
</feature>
<dbReference type="AlphaFoldDB" id="A0A290Z0K9"/>
<name>A0A290Z0K9_9PSEU</name>
<proteinExistence type="predicted"/>
<feature type="compositionally biased region" description="Polar residues" evidence="1">
    <location>
        <begin position="24"/>
        <end position="36"/>
    </location>
</feature>
<dbReference type="Proteomes" id="UP000218505">
    <property type="component" value="Chromosome"/>
</dbReference>
<dbReference type="EMBL" id="CP023445">
    <property type="protein sequence ID" value="ATE52537.1"/>
    <property type="molecule type" value="Genomic_DNA"/>
</dbReference>